<feature type="domain" description="DNA-directed DNA polymerase family A palm" evidence="2">
    <location>
        <begin position="31"/>
        <end position="137"/>
    </location>
</feature>
<dbReference type="Gene3D" id="3.30.70.370">
    <property type="match status" value="1"/>
</dbReference>
<accession>A0A386AXD6</accession>
<dbReference type="InterPro" id="IPR002298">
    <property type="entry name" value="DNA_polymerase_A"/>
</dbReference>
<dbReference type="GO" id="GO:0003887">
    <property type="term" value="F:DNA-directed DNA polymerase activity"/>
    <property type="evidence" value="ECO:0007669"/>
    <property type="project" value="InterPro"/>
</dbReference>
<keyword evidence="1" id="KW-0235">DNA replication</keyword>
<evidence type="ECO:0000259" key="2">
    <source>
        <dbReference type="Pfam" id="PF00476"/>
    </source>
</evidence>
<reference evidence="3" key="2">
    <citation type="journal article" date="2019" name="Mol. Phylogenet. Evol.">
        <title>Reassessment of the classification of bryopsidales (chlorophyta) based on chloroplast phylogenomic analyses.</title>
        <authorList>
            <person name="Cremen M.C."/>
            <person name="Leliaert F."/>
            <person name="West J."/>
            <person name="Lam D.W."/>
            <person name="Shimada S."/>
            <person name="Lopez-Bautista J.M."/>
            <person name="Verbruggen H."/>
        </authorList>
    </citation>
    <scope>NUCLEOTIDE SEQUENCE</scope>
</reference>
<evidence type="ECO:0000256" key="1">
    <source>
        <dbReference type="ARBA" id="ARBA00022705"/>
    </source>
</evidence>
<dbReference type="GO" id="GO:0006302">
    <property type="term" value="P:double-strand break repair"/>
    <property type="evidence" value="ECO:0007669"/>
    <property type="project" value="TreeGrafter"/>
</dbReference>
<dbReference type="PANTHER" id="PTHR10133:SF27">
    <property type="entry name" value="DNA POLYMERASE NU"/>
    <property type="match status" value="1"/>
</dbReference>
<dbReference type="InterPro" id="IPR043502">
    <property type="entry name" value="DNA/RNA_pol_sf"/>
</dbReference>
<dbReference type="GO" id="GO:0003677">
    <property type="term" value="F:DNA binding"/>
    <property type="evidence" value="ECO:0007669"/>
    <property type="project" value="InterPro"/>
</dbReference>
<proteinExistence type="predicted"/>
<sequence length="140" mass="15569">MAQYKEFCEEQIDAIATSARFIPQSSTVLTSIRGRVARKAKAVTSSYNFPIQGTCADILKTAVRLFYLAKQKGFFDADVFIVLTAHDEIVFQCPKPKTEQTKQQVNQLLLETANTILQPLEPTIKCEVEIGVGDSWAAKP</sequence>
<dbReference type="PANTHER" id="PTHR10133">
    <property type="entry name" value="DNA POLYMERASE I"/>
    <property type="match status" value="1"/>
</dbReference>
<dbReference type="Pfam" id="PF00476">
    <property type="entry name" value="DNA_pol_A"/>
    <property type="match status" value="1"/>
</dbReference>
<evidence type="ECO:0000313" key="3">
    <source>
        <dbReference type="EMBL" id="AYC64022.1"/>
    </source>
</evidence>
<keyword evidence="3" id="KW-0934">Plastid</keyword>
<name>A0A386AXD6_9CHLO</name>
<dbReference type="EMBL" id="MH591087">
    <property type="protein sequence ID" value="AYC64022.1"/>
    <property type="molecule type" value="Genomic_DNA"/>
</dbReference>
<protein>
    <recommendedName>
        <fullName evidence="2">DNA-directed DNA polymerase family A palm domain-containing protein</fullName>
    </recommendedName>
</protein>
<keyword evidence="3" id="KW-0150">Chloroplast</keyword>
<dbReference type="SUPFAM" id="SSF56672">
    <property type="entry name" value="DNA/RNA polymerases"/>
    <property type="match status" value="1"/>
</dbReference>
<gene>
    <name evidence="3" type="primary">orf140</name>
</gene>
<dbReference type="InterPro" id="IPR001098">
    <property type="entry name" value="DNA-dir_DNA_pol_A_palm_dom"/>
</dbReference>
<organism evidence="3">
    <name type="scientific">Halimeda micronesica</name>
    <dbReference type="NCBI Taxonomy" id="170426"/>
    <lineage>
        <taxon>Eukaryota</taxon>
        <taxon>Viridiplantae</taxon>
        <taxon>Chlorophyta</taxon>
        <taxon>core chlorophytes</taxon>
        <taxon>Ulvophyceae</taxon>
        <taxon>TCBD clade</taxon>
        <taxon>Bryopsidales</taxon>
        <taxon>Halimedineae</taxon>
        <taxon>Halimedaceae</taxon>
        <taxon>Halimedeae</taxon>
        <taxon>Halimeda</taxon>
    </lineage>
</organism>
<reference evidence="3" key="1">
    <citation type="submission" date="2018-07" db="EMBL/GenBank/DDBJ databases">
        <authorList>
            <person name="Quirk P.G."/>
            <person name="Krulwich T.A."/>
        </authorList>
    </citation>
    <scope>NUCLEOTIDE SEQUENCE</scope>
</reference>
<dbReference type="AlphaFoldDB" id="A0A386AXD6"/>
<dbReference type="GO" id="GO:0006261">
    <property type="term" value="P:DNA-templated DNA replication"/>
    <property type="evidence" value="ECO:0007669"/>
    <property type="project" value="InterPro"/>
</dbReference>
<dbReference type="Gene3D" id="1.10.150.20">
    <property type="entry name" value="5' to 3' exonuclease, C-terminal subdomain"/>
    <property type="match status" value="1"/>
</dbReference>
<geneLocation type="chloroplast" evidence="3"/>